<keyword evidence="1" id="KW-0732">Signal</keyword>
<evidence type="ECO:0000313" key="2">
    <source>
        <dbReference type="EMBL" id="MCO5400752.1"/>
    </source>
</evidence>
<evidence type="ECO:0000313" key="3">
    <source>
        <dbReference type="Proteomes" id="UP001162811"/>
    </source>
</evidence>
<sequence length="122" mass="13204">MENRAKPAASIIIALLCGLTATTAHAGGYGNETQKIELCRMVGAEAEIGFGNRGTPLPTNIDDETRNSWIGGIMTFAYNYGHDVAPNPRNAHMVAFGKCMDNLDHAAHRSPGSYMTEDEVRH</sequence>
<feature type="chain" id="PRO_5046270209" evidence="1">
    <location>
        <begin position="27"/>
        <end position="122"/>
    </location>
</feature>
<name>A0ABT1ARS9_9RALS</name>
<dbReference type="EMBL" id="JAMXHT010000008">
    <property type="protein sequence ID" value="MCO5400752.1"/>
    <property type="molecule type" value="Genomic_DNA"/>
</dbReference>
<feature type="signal peptide" evidence="1">
    <location>
        <begin position="1"/>
        <end position="26"/>
    </location>
</feature>
<keyword evidence="3" id="KW-1185">Reference proteome</keyword>
<organism evidence="2 3">
    <name type="scientific">Ralstonia soli</name>
    <dbReference type="NCBI Taxonomy" id="2953896"/>
    <lineage>
        <taxon>Bacteria</taxon>
        <taxon>Pseudomonadati</taxon>
        <taxon>Pseudomonadota</taxon>
        <taxon>Betaproteobacteria</taxon>
        <taxon>Burkholderiales</taxon>
        <taxon>Burkholderiaceae</taxon>
        <taxon>Ralstonia</taxon>
    </lineage>
</organism>
<gene>
    <name evidence="2" type="ORF">NG900_21340</name>
</gene>
<protein>
    <submittedName>
        <fullName evidence="2">Uncharacterized protein</fullName>
    </submittedName>
</protein>
<dbReference type="RefSeq" id="WP_252683456.1">
    <property type="nucleotide sequence ID" value="NZ_JAMXHT010000008.1"/>
</dbReference>
<accession>A0ABT1ARS9</accession>
<reference evidence="2" key="1">
    <citation type="submission" date="2022-06" db="EMBL/GenBank/DDBJ databases">
        <authorList>
            <person name="Lu C.-H."/>
        </authorList>
    </citation>
    <scope>NUCLEOTIDE SEQUENCE</scope>
    <source>
        <strain evidence="2">21MJYT02-11</strain>
    </source>
</reference>
<dbReference type="Proteomes" id="UP001162811">
    <property type="component" value="Unassembled WGS sequence"/>
</dbReference>
<comment type="caution">
    <text evidence="2">The sequence shown here is derived from an EMBL/GenBank/DDBJ whole genome shotgun (WGS) entry which is preliminary data.</text>
</comment>
<reference evidence="2" key="2">
    <citation type="journal article" date="2023" name="Front. Microbiol.">
        <title>Ralstonia chuxiongensis sp. nov., Ralstonia mojiangensis sp. nov., and Ralstonia soli sp. nov., isolated from tobacco fields, are three novel species in the family Burkholderiaceae.</title>
        <authorList>
            <person name="Lu C.H."/>
            <person name="Zhang Y.Y."/>
            <person name="Jiang N."/>
            <person name="Chen W."/>
            <person name="Shao X."/>
            <person name="Zhao Z.M."/>
            <person name="Lu W.L."/>
            <person name="Hu X."/>
            <person name="Xi Y.X."/>
            <person name="Zou S.Y."/>
            <person name="Wei Q.J."/>
            <person name="Lin Z.L."/>
            <person name="Gong L."/>
            <person name="Gai X.T."/>
            <person name="Zhang L.Q."/>
            <person name="Li J.Y."/>
            <person name="Jin Y."/>
            <person name="Xia Z.Y."/>
        </authorList>
    </citation>
    <scope>NUCLEOTIDE SEQUENCE</scope>
    <source>
        <strain evidence="2">21MJYT02-11</strain>
    </source>
</reference>
<evidence type="ECO:0000256" key="1">
    <source>
        <dbReference type="SAM" id="SignalP"/>
    </source>
</evidence>
<proteinExistence type="predicted"/>